<name>A0A1I6YY24_9FLAO</name>
<dbReference type="AlphaFoldDB" id="A0A1I6YY24"/>
<evidence type="ECO:0000313" key="2">
    <source>
        <dbReference type="EMBL" id="SFT55366.1"/>
    </source>
</evidence>
<protein>
    <recommendedName>
        <fullName evidence="4">Outer membrane protein beta-barrel domain-containing protein</fullName>
    </recommendedName>
</protein>
<evidence type="ECO:0000313" key="3">
    <source>
        <dbReference type="Proteomes" id="UP000236454"/>
    </source>
</evidence>
<evidence type="ECO:0000256" key="1">
    <source>
        <dbReference type="SAM" id="SignalP"/>
    </source>
</evidence>
<dbReference type="Proteomes" id="UP000236454">
    <property type="component" value="Unassembled WGS sequence"/>
</dbReference>
<organism evidence="2 3">
    <name type="scientific">Lishizhenia tianjinensis</name>
    <dbReference type="NCBI Taxonomy" id="477690"/>
    <lineage>
        <taxon>Bacteria</taxon>
        <taxon>Pseudomonadati</taxon>
        <taxon>Bacteroidota</taxon>
        <taxon>Flavobacteriia</taxon>
        <taxon>Flavobacteriales</taxon>
        <taxon>Crocinitomicaceae</taxon>
        <taxon>Lishizhenia</taxon>
    </lineage>
</organism>
<reference evidence="2 3" key="1">
    <citation type="submission" date="2016-10" db="EMBL/GenBank/DDBJ databases">
        <authorList>
            <person name="de Groot N.N."/>
        </authorList>
    </citation>
    <scope>NUCLEOTIDE SEQUENCE [LARGE SCALE GENOMIC DNA]</scope>
    <source>
        <strain evidence="2 3">CGMCC 1.7005</strain>
    </source>
</reference>
<feature type="signal peptide" evidence="1">
    <location>
        <begin position="1"/>
        <end position="20"/>
    </location>
</feature>
<dbReference type="STRING" id="477690.SAMN05216474_1281"/>
<feature type="chain" id="PRO_5014938746" description="Outer membrane protein beta-barrel domain-containing protein" evidence="1">
    <location>
        <begin position="21"/>
        <end position="246"/>
    </location>
</feature>
<dbReference type="EMBL" id="FPAS01000001">
    <property type="protein sequence ID" value="SFT55366.1"/>
    <property type="molecule type" value="Genomic_DNA"/>
</dbReference>
<sequence length="246" mass="27929">MTLKHFNVIALLLFANFSWGQISTGGNVIKDPRKQALPERRVDTTNTEFYFQFSPQYTFRTLESSPAPFGKDLGVRANEYALWANSVSVGLRNKIHNKFYFDFGIGFSSNKEGNKYDSNDTSFVTSRSYRHFAVPIKFSYITGGDISFHASIGATPKAFFNVMYLEEYTFQNAPRNRELVEDQGYTSFLLDLTAAAGFRLRMSDSFGIYAGVEGRRQLNSNYSVQSPYIRKAYALGFNLGLYIPIQ</sequence>
<accession>A0A1I6YY24</accession>
<keyword evidence="3" id="KW-1185">Reference proteome</keyword>
<evidence type="ECO:0008006" key="4">
    <source>
        <dbReference type="Google" id="ProtNLM"/>
    </source>
</evidence>
<gene>
    <name evidence="2" type="ORF">SAMN05216474_1281</name>
</gene>
<proteinExistence type="predicted"/>
<keyword evidence="1" id="KW-0732">Signal</keyword>